<feature type="compositionally biased region" description="Low complexity" evidence="6">
    <location>
        <begin position="764"/>
        <end position="780"/>
    </location>
</feature>
<feature type="region of interest" description="Disordered" evidence="6">
    <location>
        <begin position="988"/>
        <end position="1034"/>
    </location>
</feature>
<keyword evidence="5" id="KW-0175">Coiled coil</keyword>
<feature type="domain" description="PAS" evidence="8">
    <location>
        <begin position="518"/>
        <end position="560"/>
    </location>
</feature>
<dbReference type="InterPro" id="IPR051310">
    <property type="entry name" value="MCP_chemotaxis"/>
</dbReference>
<keyword evidence="2 4" id="KW-0807">Transducer</keyword>
<evidence type="ECO:0000259" key="9">
    <source>
        <dbReference type="PROSITE" id="PS50885"/>
    </source>
</evidence>
<dbReference type="PROSITE" id="PS50885">
    <property type="entry name" value="HAMP"/>
    <property type="match status" value="1"/>
</dbReference>
<dbReference type="Gene3D" id="1.10.287.950">
    <property type="entry name" value="Methyl-accepting chemotaxis protein"/>
    <property type="match status" value="1"/>
</dbReference>
<dbReference type="InterPro" id="IPR000014">
    <property type="entry name" value="PAS"/>
</dbReference>
<protein>
    <recommendedName>
        <fullName evidence="12">Methyl-accepting chemotaxis protein</fullName>
    </recommendedName>
</protein>
<dbReference type="Pfam" id="PF00015">
    <property type="entry name" value="MCPsignal"/>
    <property type="match status" value="1"/>
</dbReference>
<sequence length="1034" mass="113756">MQTDEADSKNADQYENALDHMITAVMMVDRDFNVTYLNQATLSLLKNNEDKFKKIWPDFSASKDYMIGKCIDGFHKDPAHQRNMLSDPSSLPLRTDITIEDLIIELNVSSILDSSGKYVGCTLEWYDVTDTRFQEDKATRMEGAIEQSGTPSMMINRDFIITYANPATVELLQKHEATFQKQWPGFSADPKKVIGTCVDVFHKDPEHQRKLLSDPKNLPYKTDITVLDLIFELNVTSIFNTKGDYIGNSLEWQDVTEARSQADKAARLEGSIEQSGTASMMIDRDFKITYANPATVELLEKHEATFQKQWPGFSADPKKVIGTCVDVFHKNPEHQRKLLSDPKNLPYKTDITVLDLIFELNVTSIFNTKGEYIGNSLEWQDVTDMREQADKAARLEGAIEQSGTPSMMIDRDFKITFANPATVELLKKHEATFQQEWPGFSADPEKVIGTCVDVFHKNPAHQRSLLSDPNNLPYKTDIKIRDLMFELNVTPIYDIKGEYIGNSLEWQDVTAVRQTEIEVGRLSTAVDGMTTNLMMADEEGVIVFLNPALRKMFERRENEIRRVLPNFDLRTIVGANIDIFHKNPAHQRSILADTSKFPMQTEIAVGELQFSLTALALKDSKGAVIGTAVQWVDITDERGAQKQIESLIDSAIKGDLTHRIDVSTYEGFTKNLGTNINSLMDEISKPLDETINVVKALAEGDLREKVDGEYSGQFAVLTESINSSLENLVGMVQTISNASSNVFNVAREIAAGNSDLSQRTESQASSLEETAATMEELTSTVQQNSKSSTEATEKANEAMEKAKNGGEVVGKAVESMEEINKSSKKIADIIGVIDEIAFQTNLLALNAAVEAARAGEQGRGFAVVAAEVRNLAQRSATAAKEIKGLINDSVDAVTRGAKLVDDTGETFNVLIDAVQEVRAMVSNIDSAGKEQAGGISEISKAVSQMDEMTQQNAALVEEAAASSKSMEDQAQELITQVSFFKVADGDDLGGAPAGRSASAPARSRGAARGAGAAKKPPVKSVGGSGSDEDEWEEF</sequence>
<name>A0ABQ0ABT4_9GAMM</name>
<dbReference type="Proteomes" id="UP001465153">
    <property type="component" value="Unassembled WGS sequence"/>
</dbReference>
<evidence type="ECO:0000256" key="3">
    <source>
        <dbReference type="ARBA" id="ARBA00029447"/>
    </source>
</evidence>
<dbReference type="SUPFAM" id="SSF58104">
    <property type="entry name" value="Methyl-accepting chemotaxis protein (MCP) signaling domain"/>
    <property type="match status" value="1"/>
</dbReference>
<dbReference type="SMART" id="SM00283">
    <property type="entry name" value="MA"/>
    <property type="match status" value="1"/>
</dbReference>
<accession>A0ABQ0ABT4</accession>
<dbReference type="PANTHER" id="PTHR43531:SF14">
    <property type="entry name" value="METHYL-ACCEPTING CHEMOTAXIS PROTEIN I-RELATED"/>
    <property type="match status" value="1"/>
</dbReference>
<keyword evidence="1" id="KW-0488">Methylation</keyword>
<dbReference type="PROSITE" id="PS50111">
    <property type="entry name" value="CHEMOTAXIS_TRANSDUC_2"/>
    <property type="match status" value="1"/>
</dbReference>
<dbReference type="EMBL" id="BAABWN010000010">
    <property type="protein sequence ID" value="GAA6169122.1"/>
    <property type="molecule type" value="Genomic_DNA"/>
</dbReference>
<evidence type="ECO:0000259" key="7">
    <source>
        <dbReference type="PROSITE" id="PS50111"/>
    </source>
</evidence>
<dbReference type="InterPro" id="IPR003660">
    <property type="entry name" value="HAMP_dom"/>
</dbReference>
<dbReference type="PROSITE" id="PS50112">
    <property type="entry name" value="PAS"/>
    <property type="match status" value="1"/>
</dbReference>
<dbReference type="CDD" id="cd11386">
    <property type="entry name" value="MCP_signal"/>
    <property type="match status" value="1"/>
</dbReference>
<organism evidence="10 11">
    <name type="scientific">Sessilibacter corallicola</name>
    <dbReference type="NCBI Taxonomy" id="2904075"/>
    <lineage>
        <taxon>Bacteria</taxon>
        <taxon>Pseudomonadati</taxon>
        <taxon>Pseudomonadota</taxon>
        <taxon>Gammaproteobacteria</taxon>
        <taxon>Cellvibrionales</taxon>
        <taxon>Cellvibrionaceae</taxon>
        <taxon>Sessilibacter</taxon>
    </lineage>
</organism>
<dbReference type="PRINTS" id="PR00260">
    <property type="entry name" value="CHEMTRNSDUCR"/>
</dbReference>
<evidence type="ECO:0000313" key="11">
    <source>
        <dbReference type="Proteomes" id="UP001465153"/>
    </source>
</evidence>
<dbReference type="Gene3D" id="3.30.450.20">
    <property type="entry name" value="PAS domain"/>
    <property type="match status" value="5"/>
</dbReference>
<dbReference type="Pfam" id="PF18947">
    <property type="entry name" value="HAMP_2"/>
    <property type="match status" value="1"/>
</dbReference>
<reference evidence="10 11" key="1">
    <citation type="submission" date="2024-04" db="EMBL/GenBank/DDBJ databases">
        <title>Draft genome sequence of Sessilibacter corallicola NBRC 116591.</title>
        <authorList>
            <person name="Miyakawa T."/>
            <person name="Kusuya Y."/>
            <person name="Miura T."/>
        </authorList>
    </citation>
    <scope>NUCLEOTIDE SEQUENCE [LARGE SCALE GENOMIC DNA]</scope>
    <source>
        <strain evidence="10 11">KU-00831-HH</strain>
    </source>
</reference>
<evidence type="ECO:0000256" key="6">
    <source>
        <dbReference type="SAM" id="MobiDB-lite"/>
    </source>
</evidence>
<proteinExistence type="inferred from homology"/>
<evidence type="ECO:0000259" key="8">
    <source>
        <dbReference type="PROSITE" id="PS50112"/>
    </source>
</evidence>
<dbReference type="Pfam" id="PF13188">
    <property type="entry name" value="PAS_8"/>
    <property type="match status" value="3"/>
</dbReference>
<dbReference type="CDD" id="cd00130">
    <property type="entry name" value="PAS"/>
    <property type="match status" value="1"/>
</dbReference>
<feature type="compositionally biased region" description="Polar residues" evidence="6">
    <location>
        <begin position="781"/>
        <end position="790"/>
    </location>
</feature>
<feature type="domain" description="HAMP" evidence="9">
    <location>
        <begin position="681"/>
        <end position="733"/>
    </location>
</feature>
<evidence type="ECO:0000256" key="5">
    <source>
        <dbReference type="SAM" id="Coils"/>
    </source>
</evidence>
<evidence type="ECO:0000313" key="10">
    <source>
        <dbReference type="EMBL" id="GAA6169122.1"/>
    </source>
</evidence>
<keyword evidence="11" id="KW-1185">Reference proteome</keyword>
<dbReference type="SMART" id="SM00091">
    <property type="entry name" value="PAS"/>
    <property type="match status" value="5"/>
</dbReference>
<feature type="compositionally biased region" description="Polar residues" evidence="6">
    <location>
        <begin position="754"/>
        <end position="763"/>
    </location>
</feature>
<dbReference type="InterPro" id="IPR004090">
    <property type="entry name" value="Chemotax_Me-accpt_rcpt"/>
</dbReference>
<dbReference type="InterPro" id="IPR004089">
    <property type="entry name" value="MCPsignal_dom"/>
</dbReference>
<feature type="region of interest" description="Disordered" evidence="6">
    <location>
        <begin position="754"/>
        <end position="803"/>
    </location>
</feature>
<dbReference type="CDD" id="cd06225">
    <property type="entry name" value="HAMP"/>
    <property type="match status" value="1"/>
</dbReference>
<dbReference type="RefSeq" id="WP_353303745.1">
    <property type="nucleotide sequence ID" value="NZ_BAABWN010000010.1"/>
</dbReference>
<feature type="compositionally biased region" description="Low complexity" evidence="6">
    <location>
        <begin position="989"/>
        <end position="1013"/>
    </location>
</feature>
<evidence type="ECO:0000256" key="4">
    <source>
        <dbReference type="PROSITE-ProRule" id="PRU00284"/>
    </source>
</evidence>
<evidence type="ECO:0008006" key="12">
    <source>
        <dbReference type="Google" id="ProtNLM"/>
    </source>
</evidence>
<comment type="caution">
    <text evidence="10">The sequence shown here is derived from an EMBL/GenBank/DDBJ whole genome shotgun (WGS) entry which is preliminary data.</text>
</comment>
<feature type="compositionally biased region" description="Basic and acidic residues" evidence="6">
    <location>
        <begin position="791"/>
        <end position="803"/>
    </location>
</feature>
<gene>
    <name evidence="10" type="ORF">NBRC116591_29330</name>
</gene>
<feature type="domain" description="Methyl-accepting transducer" evidence="7">
    <location>
        <begin position="738"/>
        <end position="967"/>
    </location>
</feature>
<evidence type="ECO:0000256" key="2">
    <source>
        <dbReference type="ARBA" id="ARBA00023224"/>
    </source>
</evidence>
<feature type="coiled-coil region" evidence="5">
    <location>
        <begin position="938"/>
        <end position="976"/>
    </location>
</feature>
<evidence type="ECO:0000256" key="1">
    <source>
        <dbReference type="ARBA" id="ARBA00022481"/>
    </source>
</evidence>
<dbReference type="PANTHER" id="PTHR43531">
    <property type="entry name" value="PROTEIN ICFG"/>
    <property type="match status" value="1"/>
</dbReference>
<comment type="similarity">
    <text evidence="3">Belongs to the methyl-accepting chemotaxis (MCP) protein family.</text>
</comment>